<evidence type="ECO:0000313" key="1">
    <source>
        <dbReference type="EMBL" id="KAI8542841.1"/>
    </source>
</evidence>
<dbReference type="Proteomes" id="UP001062846">
    <property type="component" value="Chromosome 8"/>
</dbReference>
<sequence length="74" mass="7198">MIKAVGPRVESAGLSAVAGGLPMVGGSSGGVGGNGAVGDDPGPNGSPPRDSVRGKGAVIAEEEEPIEVPVEYRE</sequence>
<proteinExistence type="predicted"/>
<comment type="caution">
    <text evidence="1">The sequence shown here is derived from an EMBL/GenBank/DDBJ whole genome shotgun (WGS) entry which is preliminary data.</text>
</comment>
<dbReference type="EMBL" id="CM046395">
    <property type="protein sequence ID" value="KAI8542841.1"/>
    <property type="molecule type" value="Genomic_DNA"/>
</dbReference>
<name>A0ACC0MQI6_RHOML</name>
<keyword evidence="2" id="KW-1185">Reference proteome</keyword>
<reference evidence="1" key="1">
    <citation type="submission" date="2022-02" db="EMBL/GenBank/DDBJ databases">
        <title>Plant Genome Project.</title>
        <authorList>
            <person name="Zhang R.-G."/>
        </authorList>
    </citation>
    <scope>NUCLEOTIDE SEQUENCE</scope>
    <source>
        <strain evidence="1">AT1</strain>
    </source>
</reference>
<accession>A0ACC0MQI6</accession>
<organism evidence="1 2">
    <name type="scientific">Rhododendron molle</name>
    <name type="common">Chinese azalea</name>
    <name type="synonym">Azalea mollis</name>
    <dbReference type="NCBI Taxonomy" id="49168"/>
    <lineage>
        <taxon>Eukaryota</taxon>
        <taxon>Viridiplantae</taxon>
        <taxon>Streptophyta</taxon>
        <taxon>Embryophyta</taxon>
        <taxon>Tracheophyta</taxon>
        <taxon>Spermatophyta</taxon>
        <taxon>Magnoliopsida</taxon>
        <taxon>eudicotyledons</taxon>
        <taxon>Gunneridae</taxon>
        <taxon>Pentapetalae</taxon>
        <taxon>asterids</taxon>
        <taxon>Ericales</taxon>
        <taxon>Ericaceae</taxon>
        <taxon>Ericoideae</taxon>
        <taxon>Rhodoreae</taxon>
        <taxon>Rhododendron</taxon>
    </lineage>
</organism>
<gene>
    <name evidence="1" type="ORF">RHMOL_Rhmol08G0171000</name>
</gene>
<evidence type="ECO:0000313" key="2">
    <source>
        <dbReference type="Proteomes" id="UP001062846"/>
    </source>
</evidence>
<protein>
    <submittedName>
        <fullName evidence="1">Uncharacterized protein</fullName>
    </submittedName>
</protein>